<name>A0ABX2G9C8_9BURK</name>
<accession>A0ABX2G9C8</accession>
<keyword evidence="4" id="KW-0732">Signal</keyword>
<evidence type="ECO:0000256" key="2">
    <source>
        <dbReference type="ARBA" id="ARBA00023136"/>
    </source>
</evidence>
<evidence type="ECO:0000256" key="4">
    <source>
        <dbReference type="SAM" id="SignalP"/>
    </source>
</evidence>
<dbReference type="EMBL" id="JABSNM010000023">
    <property type="protein sequence ID" value="NRT58073.1"/>
    <property type="molecule type" value="Genomic_DNA"/>
</dbReference>
<organism evidence="5 6">
    <name type="scientific">Sphaerotilus uruguayifluvii</name>
    <dbReference type="NCBI Taxonomy" id="2735897"/>
    <lineage>
        <taxon>Bacteria</taxon>
        <taxon>Pseudomonadati</taxon>
        <taxon>Pseudomonadota</taxon>
        <taxon>Betaproteobacteria</taxon>
        <taxon>Burkholderiales</taxon>
        <taxon>Sphaerotilaceae</taxon>
        <taxon>Sphaerotilus</taxon>
    </lineage>
</organism>
<keyword evidence="2" id="KW-0472">Membrane</keyword>
<evidence type="ECO:0000256" key="1">
    <source>
        <dbReference type="ARBA" id="ARBA00004442"/>
    </source>
</evidence>
<dbReference type="SUPFAM" id="SSF56935">
    <property type="entry name" value="Porins"/>
    <property type="match status" value="1"/>
</dbReference>
<evidence type="ECO:0000256" key="3">
    <source>
        <dbReference type="ARBA" id="ARBA00023237"/>
    </source>
</evidence>
<keyword evidence="3" id="KW-0998">Cell outer membrane</keyword>
<evidence type="ECO:0000313" key="6">
    <source>
        <dbReference type="Proteomes" id="UP001516061"/>
    </source>
</evidence>
<comment type="caution">
    <text evidence="5">The sequence shown here is derived from an EMBL/GenBank/DDBJ whole genome shotgun (WGS) entry which is preliminary data.</text>
</comment>
<protein>
    <submittedName>
        <fullName evidence="5">Uncharacterized protein</fullName>
    </submittedName>
</protein>
<reference evidence="5 6" key="1">
    <citation type="submission" date="2020-05" db="EMBL/GenBank/DDBJ databases">
        <title>Genomic Encyclopedia of Type Strains, Phase IV (KMG-V): Genome sequencing to study the core and pangenomes of soil and plant-associated prokaryotes.</title>
        <authorList>
            <person name="Whitman W."/>
        </authorList>
    </citation>
    <scope>NUCLEOTIDE SEQUENCE [LARGE SCALE GENOMIC DNA]</scope>
    <source>
        <strain evidence="5 6">C29</strain>
    </source>
</reference>
<proteinExistence type="predicted"/>
<dbReference type="Proteomes" id="UP001516061">
    <property type="component" value="Unassembled WGS sequence"/>
</dbReference>
<comment type="subcellular location">
    <subcellularLocation>
        <location evidence="1">Cell outer membrane</location>
    </subcellularLocation>
</comment>
<feature type="signal peptide" evidence="4">
    <location>
        <begin position="1"/>
        <end position="24"/>
    </location>
</feature>
<evidence type="ECO:0000313" key="5">
    <source>
        <dbReference type="EMBL" id="NRT58073.1"/>
    </source>
</evidence>
<sequence length="402" mass="43653">MTRLAVRLVPLTAALLLALPAAQAETSPWYIGASQAFTRNSNVFYAPDDRALSDTISSTGVRLGLDQPISRQRLSASVSANSNRYSSLDYLNHTDYSLDTKLDLETVEHISGQISFQAAQSLPKDQNLYSTGERNLLTTRALNARGQIGLGSTMWSFDAGAATNQIRYSASNYKGNNYDQSSVNAGLRYRPASGLTLGASLRRGKVDYVDSGVKLDRNDLDLLAWASDGGASSYDARLSMTRSESLQSNRTNRTWTGTAGWTWKPTGKLSTALRLTRDNSDASYDYALGSLSINGGNRTEISTTLSLNANWQATSKISVGGNLAYARRSLDQTFLTVVGIVPVSASDRTTSLGLNISYELMRNIDLGCGVTWANRSASDATQLLTRQFKVTTYSCSGQIYLR</sequence>
<dbReference type="InterPro" id="IPR036942">
    <property type="entry name" value="Beta-barrel_TonB_sf"/>
</dbReference>
<feature type="chain" id="PRO_5047505288" evidence="4">
    <location>
        <begin position="25"/>
        <end position="402"/>
    </location>
</feature>
<gene>
    <name evidence="5" type="ORF">HNQ01_003839</name>
</gene>
<dbReference type="Gene3D" id="2.40.170.20">
    <property type="entry name" value="TonB-dependent receptor, beta-barrel domain"/>
    <property type="match status" value="1"/>
</dbReference>
<dbReference type="RefSeq" id="WP_173807100.1">
    <property type="nucleotide sequence ID" value="NZ_JABSNM010000023.1"/>
</dbReference>
<keyword evidence="6" id="KW-1185">Reference proteome</keyword>